<dbReference type="InterPro" id="IPR001452">
    <property type="entry name" value="SH3_domain"/>
</dbReference>
<gene>
    <name evidence="7" type="ORF">EKO04_009968</name>
</gene>
<dbReference type="Proteomes" id="UP000651452">
    <property type="component" value="Unassembled WGS sequence"/>
</dbReference>
<feature type="region of interest" description="Disordered" evidence="3">
    <location>
        <begin position="720"/>
        <end position="754"/>
    </location>
</feature>
<evidence type="ECO:0000259" key="5">
    <source>
        <dbReference type="PROSITE" id="PS50003"/>
    </source>
</evidence>
<reference evidence="7" key="1">
    <citation type="submission" date="2018-12" db="EMBL/GenBank/DDBJ databases">
        <authorList>
            <person name="Syme R.A."/>
            <person name="Farfan-Caceres L."/>
            <person name="Lichtenzveig J."/>
        </authorList>
    </citation>
    <scope>NUCLEOTIDE SEQUENCE</scope>
    <source>
        <strain evidence="7">Al4</strain>
    </source>
</reference>
<dbReference type="GO" id="GO:0030036">
    <property type="term" value="P:actin cytoskeleton organization"/>
    <property type="evidence" value="ECO:0007669"/>
    <property type="project" value="TreeGrafter"/>
</dbReference>
<dbReference type="PROSITE" id="PS50105">
    <property type="entry name" value="SAM_DOMAIN"/>
    <property type="match status" value="1"/>
</dbReference>
<dbReference type="SMART" id="SM00233">
    <property type="entry name" value="PH"/>
    <property type="match status" value="1"/>
</dbReference>
<feature type="domain" description="PH" evidence="5">
    <location>
        <begin position="1024"/>
        <end position="1174"/>
    </location>
</feature>
<keyword evidence="1 2" id="KW-0728">SH3 domain</keyword>
<dbReference type="InterPro" id="IPR036028">
    <property type="entry name" value="SH3-like_dom_sf"/>
</dbReference>
<dbReference type="InterPro" id="IPR001660">
    <property type="entry name" value="SAM"/>
</dbReference>
<dbReference type="SMART" id="SM00454">
    <property type="entry name" value="SAM"/>
    <property type="match status" value="1"/>
</dbReference>
<dbReference type="EMBL" id="RZGK01000019">
    <property type="protein sequence ID" value="KAF9692191.1"/>
    <property type="molecule type" value="Genomic_DNA"/>
</dbReference>
<evidence type="ECO:0000313" key="8">
    <source>
        <dbReference type="Proteomes" id="UP000651452"/>
    </source>
</evidence>
<organism evidence="7 8">
    <name type="scientific">Ascochyta lentis</name>
    <dbReference type="NCBI Taxonomy" id="205686"/>
    <lineage>
        <taxon>Eukaryota</taxon>
        <taxon>Fungi</taxon>
        <taxon>Dikarya</taxon>
        <taxon>Ascomycota</taxon>
        <taxon>Pezizomycotina</taxon>
        <taxon>Dothideomycetes</taxon>
        <taxon>Pleosporomycetidae</taxon>
        <taxon>Pleosporales</taxon>
        <taxon>Pleosporineae</taxon>
        <taxon>Didymellaceae</taxon>
        <taxon>Ascochyta</taxon>
    </lineage>
</organism>
<accession>A0A8H7IVB1</accession>
<feature type="region of interest" description="Disordered" evidence="3">
    <location>
        <begin position="893"/>
        <end position="922"/>
    </location>
</feature>
<evidence type="ECO:0000259" key="4">
    <source>
        <dbReference type="PROSITE" id="PS50002"/>
    </source>
</evidence>
<feature type="region of interest" description="Disordered" evidence="3">
    <location>
        <begin position="333"/>
        <end position="447"/>
    </location>
</feature>
<feature type="compositionally biased region" description="Polar residues" evidence="3">
    <location>
        <begin position="659"/>
        <end position="674"/>
    </location>
</feature>
<dbReference type="GO" id="GO:0005886">
    <property type="term" value="C:plasma membrane"/>
    <property type="evidence" value="ECO:0007669"/>
    <property type="project" value="TreeGrafter"/>
</dbReference>
<feature type="compositionally biased region" description="Polar residues" evidence="3">
    <location>
        <begin position="364"/>
        <end position="373"/>
    </location>
</feature>
<dbReference type="Gene3D" id="2.30.30.40">
    <property type="entry name" value="SH3 Domains"/>
    <property type="match status" value="1"/>
</dbReference>
<dbReference type="SMART" id="SM00326">
    <property type="entry name" value="SH3"/>
    <property type="match status" value="1"/>
</dbReference>
<dbReference type="InterPro" id="IPR011993">
    <property type="entry name" value="PH-like_dom_sf"/>
</dbReference>
<feature type="compositionally biased region" description="Basic and acidic residues" evidence="3">
    <location>
        <begin position="792"/>
        <end position="806"/>
    </location>
</feature>
<evidence type="ECO:0000313" key="7">
    <source>
        <dbReference type="EMBL" id="KAF9692191.1"/>
    </source>
</evidence>
<dbReference type="PROSITE" id="PS50003">
    <property type="entry name" value="PH_DOMAIN"/>
    <property type="match status" value="1"/>
</dbReference>
<dbReference type="FunFam" id="1.10.150.50:FF:000082">
    <property type="entry name" value="Polarized growth protein boi2"/>
    <property type="match status" value="1"/>
</dbReference>
<dbReference type="PANTHER" id="PTHR12092">
    <property type="entry name" value="PLECKSTRIN"/>
    <property type="match status" value="1"/>
</dbReference>
<dbReference type="OrthoDB" id="73680at2759"/>
<dbReference type="PROSITE" id="PS50002">
    <property type="entry name" value="SH3"/>
    <property type="match status" value="1"/>
</dbReference>
<feature type="region of interest" description="Disordered" evidence="3">
    <location>
        <begin position="471"/>
        <end position="499"/>
    </location>
</feature>
<protein>
    <recommendedName>
        <fullName evidence="9">Polarized growth protein Boi2</fullName>
    </recommendedName>
</protein>
<feature type="compositionally biased region" description="Polar residues" evidence="3">
    <location>
        <begin position="833"/>
        <end position="842"/>
    </location>
</feature>
<dbReference type="Pfam" id="PF00169">
    <property type="entry name" value="PH"/>
    <property type="match status" value="1"/>
</dbReference>
<dbReference type="InterPro" id="IPR001849">
    <property type="entry name" value="PH_domain"/>
</dbReference>
<dbReference type="SUPFAM" id="SSF50044">
    <property type="entry name" value="SH3-domain"/>
    <property type="match status" value="1"/>
</dbReference>
<dbReference type="InterPro" id="IPR013761">
    <property type="entry name" value="SAM/pointed_sf"/>
</dbReference>
<feature type="compositionally biased region" description="Polar residues" evidence="3">
    <location>
        <begin position="807"/>
        <end position="819"/>
    </location>
</feature>
<dbReference type="Pfam" id="PF07647">
    <property type="entry name" value="SAM_2"/>
    <property type="match status" value="1"/>
</dbReference>
<feature type="compositionally biased region" description="Low complexity" evidence="3">
    <location>
        <begin position="682"/>
        <end position="691"/>
    </location>
</feature>
<feature type="compositionally biased region" description="Basic and acidic residues" evidence="3">
    <location>
        <begin position="1219"/>
        <end position="1229"/>
    </location>
</feature>
<dbReference type="Pfam" id="PF14604">
    <property type="entry name" value="SH3_9"/>
    <property type="match status" value="1"/>
</dbReference>
<evidence type="ECO:0008006" key="9">
    <source>
        <dbReference type="Google" id="ProtNLM"/>
    </source>
</evidence>
<evidence type="ECO:0000259" key="6">
    <source>
        <dbReference type="PROSITE" id="PS50105"/>
    </source>
</evidence>
<comment type="caution">
    <text evidence="7">The sequence shown here is derived from an EMBL/GenBank/DDBJ whole genome shotgun (WGS) entry which is preliminary data.</text>
</comment>
<feature type="compositionally biased region" description="Basic and acidic residues" evidence="3">
    <location>
        <begin position="977"/>
        <end position="986"/>
    </location>
</feature>
<feature type="compositionally biased region" description="Low complexity" evidence="3">
    <location>
        <begin position="959"/>
        <end position="976"/>
    </location>
</feature>
<feature type="compositionally biased region" description="Low complexity" evidence="3">
    <location>
        <begin position="486"/>
        <end position="495"/>
    </location>
</feature>
<feature type="region of interest" description="Disordered" evidence="3">
    <location>
        <begin position="618"/>
        <end position="695"/>
    </location>
</feature>
<dbReference type="SUPFAM" id="SSF47769">
    <property type="entry name" value="SAM/Pointed domain"/>
    <property type="match status" value="1"/>
</dbReference>
<dbReference type="Gene3D" id="1.10.150.50">
    <property type="entry name" value="Transcription Factor, Ets-1"/>
    <property type="match status" value="1"/>
</dbReference>
<feature type="region of interest" description="Disordered" evidence="3">
    <location>
        <begin position="938"/>
        <end position="1013"/>
    </location>
</feature>
<feature type="domain" description="SH3" evidence="4">
    <location>
        <begin position="286"/>
        <end position="350"/>
    </location>
</feature>
<feature type="region of interest" description="Disordered" evidence="3">
    <location>
        <begin position="782"/>
        <end position="848"/>
    </location>
</feature>
<feature type="domain" description="SAM" evidence="6">
    <location>
        <begin position="525"/>
        <end position="591"/>
    </location>
</feature>
<sequence>MAADETGEGSAGGKERRRLRSIVCAVLCAQYFVQPEVMSSALVACSLSVCQSAVCLLVSSHVAPHSHPLSIHPSTCTAEAEAEREALRQRGSAQKRAPCMQPAEWLAGWLASLVSPAGRRPGIARCHGAPVLLCWLQPHHVDSRYTLATLIPLLLSNNGALGSFLNPPNRVRPHTTLTSTRPRRRRLPPAACHLPPTIYHLPSTTYHLPPTIYHLPSTTYHLPPTIYHLPSTTYHLPPTIYHLPSTTYHLPPATCHLPPRCRLPHPTPRRIMAMASGLRSHTEHCRPGDLLLVVHEFLARSPDELSLRRGDRIELIERDDDFGDGWFLGKNTESGENGLFPEVYTRPAPVPAPSTPSLPIHARTPSNLSQHTPVQLPPAPGTATSDPPTTPTPQPLNAPKSPALAQGPTEPLNVSHSTTGPDMARRTSLNAAPRSISMTLNGEEPPEDVAIGSPVMHETLSVIDEHITDMSTPRQSAVVQRDLKANSNNDSSSEYSSHHRLSYINGQETDEEEQSYHSEEEVKTWSPARVAEYLEDVGVEKKHCDVFRDQDIDGEALLGVDRNFIFMKEFDLGPMGPRLRTWMKINALQQEVRNAKEAAKALTPHDSLEDFAPVQETTTRHRASSLGTGMLPRIPTLRESMGSRGSSARQNMPRAMSSAGRSTSSTIEPTSPLIQTIPASPPLASRPSAASVRSLNHNRRHSSIDYNVNAPAPGNIKPASTAPVASAHRKAPSFDRNWTMGSPQKTSHDLTRPASSNHIHALSTNGTAFDLREAGMNPADDIDRGYFSGGEVDNRKNRNVLRKRESPNPTRNPSVSTSFSRRHSRIGSADSAMRQSAVSPATKQYFGGSIKSDRSSAFDFVRPLKPANETPPTVTKLSYDTHSIDAIANSPALAGSETSSTGRVSPPPAAPTQSNSFFGKKSRTAGLRAISDAITGGERANASAVDVAPSPNKDSPMQSPTRTGSSTPSGTSNSKSFELDKGDRRHTSGSTATKDGAKKKASKHGTSAYLKGRQQITPQEAMKNCDYSGWMKKKSSSLMTTWKTRLFVLRGRRLSYYYSENDKEEKGLIDISSHRVLPANNERMTGLHASITRAASSPSSPQNATIQTAASVDSANAANGIEENMDGMFIFKLVPPRAGLQKGVQFTKPIVHYFAVDSLAVGRLWMAALMKATIDRDEGLPFTTTYQQKTISLEKARAMRQRPPNLMDDEDAETASSQAEKRSELGKESLQDSIIHEEDEKQGLAISGLDGAQVLLNYADTASVDDVELEQQQLQDKPLPPIVS</sequence>
<name>A0A8H7IVB1_9PLEO</name>
<dbReference type="PANTHER" id="PTHR12092:SF16">
    <property type="entry name" value="PH DOMAIN-CONTAINING PROTEIN"/>
    <property type="match status" value="1"/>
</dbReference>
<evidence type="ECO:0000256" key="3">
    <source>
        <dbReference type="SAM" id="MobiDB-lite"/>
    </source>
</evidence>
<reference evidence="7" key="2">
    <citation type="submission" date="2020-09" db="EMBL/GenBank/DDBJ databases">
        <title>Reference genome assembly for Australian Ascochyta lentis isolate Al4.</title>
        <authorList>
            <person name="Lee R.C."/>
            <person name="Farfan-Caceres L.M."/>
            <person name="Debler J.W."/>
            <person name="Williams A.H."/>
            <person name="Henares B.M."/>
        </authorList>
    </citation>
    <scope>NUCLEOTIDE SEQUENCE</scope>
    <source>
        <strain evidence="7">Al4</strain>
    </source>
</reference>
<dbReference type="CDD" id="cd09535">
    <property type="entry name" value="SAM_BOI-like_fungal"/>
    <property type="match status" value="1"/>
</dbReference>
<dbReference type="InterPro" id="IPR037370">
    <property type="entry name" value="Pleckstrin"/>
</dbReference>
<dbReference type="Gene3D" id="2.30.29.30">
    <property type="entry name" value="Pleckstrin-homology domain (PH domain)/Phosphotyrosine-binding domain (PTB)"/>
    <property type="match status" value="1"/>
</dbReference>
<evidence type="ECO:0000256" key="1">
    <source>
        <dbReference type="ARBA" id="ARBA00022443"/>
    </source>
</evidence>
<proteinExistence type="predicted"/>
<feature type="region of interest" description="Disordered" evidence="3">
    <location>
        <begin position="1197"/>
        <end position="1229"/>
    </location>
</feature>
<evidence type="ECO:0000256" key="2">
    <source>
        <dbReference type="PROSITE-ProRule" id="PRU00192"/>
    </source>
</evidence>
<dbReference type="SUPFAM" id="SSF50729">
    <property type="entry name" value="PH domain-like"/>
    <property type="match status" value="1"/>
</dbReference>
<dbReference type="CDD" id="cd13316">
    <property type="entry name" value="PH_Boi"/>
    <property type="match status" value="1"/>
</dbReference>
<keyword evidence="8" id="KW-1185">Reference proteome</keyword>